<evidence type="ECO:0000313" key="1">
    <source>
        <dbReference type="EMBL" id="KAJ8006594.1"/>
    </source>
</evidence>
<sequence length="163" mass="18144">MLCLQSYSKFNAVNEQNAQLGKPSVRTSSQPRVRTPDQASEEPPGLLAALPALSTHWPHGGDAQKRSLDPGAHWEVRPHPGRLSQGVQKPRKKAQSQQISFLKLWSHTGTVQRVHSHLWGVSRRAGEQINQSLLPEHHGPENLDRLEPVPKPPRDDSDKNVPP</sequence>
<dbReference type="EMBL" id="CM055736">
    <property type="protein sequence ID" value="KAJ8006594.1"/>
    <property type="molecule type" value="Genomic_DNA"/>
</dbReference>
<dbReference type="Proteomes" id="UP001157502">
    <property type="component" value="Chromosome 9"/>
</dbReference>
<evidence type="ECO:0000313" key="2">
    <source>
        <dbReference type="Proteomes" id="UP001157502"/>
    </source>
</evidence>
<proteinExistence type="predicted"/>
<gene>
    <name evidence="1" type="ORF">DPEC_G00108870</name>
</gene>
<keyword evidence="2" id="KW-1185">Reference proteome</keyword>
<protein>
    <submittedName>
        <fullName evidence="1">Uncharacterized protein</fullName>
    </submittedName>
</protein>
<comment type="caution">
    <text evidence="1">The sequence shown here is derived from an EMBL/GenBank/DDBJ whole genome shotgun (WGS) entry which is preliminary data.</text>
</comment>
<name>A0ACC2GSF9_DALPE</name>
<organism evidence="1 2">
    <name type="scientific">Dallia pectoralis</name>
    <name type="common">Alaska blackfish</name>
    <dbReference type="NCBI Taxonomy" id="75939"/>
    <lineage>
        <taxon>Eukaryota</taxon>
        <taxon>Metazoa</taxon>
        <taxon>Chordata</taxon>
        <taxon>Craniata</taxon>
        <taxon>Vertebrata</taxon>
        <taxon>Euteleostomi</taxon>
        <taxon>Actinopterygii</taxon>
        <taxon>Neopterygii</taxon>
        <taxon>Teleostei</taxon>
        <taxon>Protacanthopterygii</taxon>
        <taxon>Esociformes</taxon>
        <taxon>Umbridae</taxon>
        <taxon>Dallia</taxon>
    </lineage>
</organism>
<accession>A0ACC2GSF9</accession>
<reference evidence="1" key="1">
    <citation type="submission" date="2021-05" db="EMBL/GenBank/DDBJ databases">
        <authorList>
            <person name="Pan Q."/>
            <person name="Jouanno E."/>
            <person name="Zahm M."/>
            <person name="Klopp C."/>
            <person name="Cabau C."/>
            <person name="Louis A."/>
            <person name="Berthelot C."/>
            <person name="Parey E."/>
            <person name="Roest Crollius H."/>
            <person name="Montfort J."/>
            <person name="Robinson-Rechavi M."/>
            <person name="Bouchez O."/>
            <person name="Lampietro C."/>
            <person name="Lopez Roques C."/>
            <person name="Donnadieu C."/>
            <person name="Postlethwait J."/>
            <person name="Bobe J."/>
            <person name="Dillon D."/>
            <person name="Chandos A."/>
            <person name="von Hippel F."/>
            <person name="Guiguen Y."/>
        </authorList>
    </citation>
    <scope>NUCLEOTIDE SEQUENCE</scope>
    <source>
        <strain evidence="1">YG-Jan2019</strain>
    </source>
</reference>